<gene>
    <name evidence="1" type="ORF">RhiirA5_407723</name>
</gene>
<evidence type="ECO:0000313" key="2">
    <source>
        <dbReference type="Proteomes" id="UP000232722"/>
    </source>
</evidence>
<organism evidence="1 2">
    <name type="scientific">Rhizophagus irregularis</name>
    <dbReference type="NCBI Taxonomy" id="588596"/>
    <lineage>
        <taxon>Eukaryota</taxon>
        <taxon>Fungi</taxon>
        <taxon>Fungi incertae sedis</taxon>
        <taxon>Mucoromycota</taxon>
        <taxon>Glomeromycotina</taxon>
        <taxon>Glomeromycetes</taxon>
        <taxon>Glomerales</taxon>
        <taxon>Glomeraceae</taxon>
        <taxon>Rhizophagus</taxon>
    </lineage>
</organism>
<evidence type="ECO:0000313" key="1">
    <source>
        <dbReference type="EMBL" id="PKC15820.1"/>
    </source>
</evidence>
<accession>A0A2N0Q9P5</accession>
<protein>
    <submittedName>
        <fullName evidence="1">Uncharacterized protein</fullName>
    </submittedName>
</protein>
<comment type="caution">
    <text evidence="1">The sequence shown here is derived from an EMBL/GenBank/DDBJ whole genome shotgun (WGS) entry which is preliminary data.</text>
</comment>
<reference evidence="1 2" key="2">
    <citation type="submission" date="2017-09" db="EMBL/GenBank/DDBJ databases">
        <title>Extensive intraspecific genome diversity in a model arbuscular mycorrhizal fungus.</title>
        <authorList>
            <person name="Chen E.C."/>
            <person name="Morin E."/>
            <person name="Beaudet D."/>
            <person name="Noel J."/>
            <person name="Ndikumana S."/>
            <person name="Charron P."/>
            <person name="St-Onge C."/>
            <person name="Giorgi J."/>
            <person name="Grigoriev I.V."/>
            <person name="Roux C."/>
            <person name="Martin F.M."/>
            <person name="Corradi N."/>
        </authorList>
    </citation>
    <scope>NUCLEOTIDE SEQUENCE [LARGE SCALE GENOMIC DNA]</scope>
    <source>
        <strain evidence="1 2">A5</strain>
    </source>
</reference>
<dbReference type="VEuPathDB" id="FungiDB:FUN_005534"/>
<dbReference type="Proteomes" id="UP000232722">
    <property type="component" value="Unassembled WGS sequence"/>
</dbReference>
<dbReference type="VEuPathDB" id="FungiDB:RhiirA1_461314"/>
<dbReference type="AlphaFoldDB" id="A0A2N0Q9P5"/>
<dbReference type="EMBL" id="LLXJ01000071">
    <property type="protein sequence ID" value="PKC15820.1"/>
    <property type="molecule type" value="Genomic_DNA"/>
</dbReference>
<sequence>MHVWCIDSLYTTSKQLGSKVKGKEHGGVDGGIKCVGCHNQQKNEEMQTQFGNFAELVPFEEEASVRIDSQKTMLQVHDKSRIPKIIDFEVLDTDPKELIYYISCVAAYGFDHIIIVGETDYGMICLDCYGRVFQLDDESQFFVAIEDSSKKRKKIQLIEMS</sequence>
<dbReference type="VEuPathDB" id="FungiDB:RhiirFUN_005216"/>
<proteinExistence type="predicted"/>
<reference evidence="1 2" key="1">
    <citation type="submission" date="2016-04" db="EMBL/GenBank/DDBJ databases">
        <title>Genome analyses suggest a sexual origin of heterokaryosis in a supposedly ancient asexual fungus.</title>
        <authorList>
            <person name="Ropars J."/>
            <person name="Sedzielewska K."/>
            <person name="Noel J."/>
            <person name="Charron P."/>
            <person name="Farinelli L."/>
            <person name="Marton T."/>
            <person name="Kruger M."/>
            <person name="Pelin A."/>
            <person name="Brachmann A."/>
            <person name="Corradi N."/>
        </authorList>
    </citation>
    <scope>NUCLEOTIDE SEQUENCE [LARGE SCALE GENOMIC DNA]</scope>
    <source>
        <strain evidence="1 2">A5</strain>
    </source>
</reference>
<name>A0A2N0Q9P5_9GLOM</name>